<reference evidence="1 2" key="1">
    <citation type="journal article" date="2014" name="PLoS Genet.">
        <title>Analysis of the Phlebiopsis gigantea genome, transcriptome and secretome provides insight into its pioneer colonization strategies of wood.</title>
        <authorList>
            <person name="Hori C."/>
            <person name="Ishida T."/>
            <person name="Igarashi K."/>
            <person name="Samejima M."/>
            <person name="Suzuki H."/>
            <person name="Master E."/>
            <person name="Ferreira P."/>
            <person name="Ruiz-Duenas F.J."/>
            <person name="Held B."/>
            <person name="Canessa P."/>
            <person name="Larrondo L.F."/>
            <person name="Schmoll M."/>
            <person name="Druzhinina I.S."/>
            <person name="Kubicek C.P."/>
            <person name="Gaskell J.A."/>
            <person name="Kersten P."/>
            <person name="St John F."/>
            <person name="Glasner J."/>
            <person name="Sabat G."/>
            <person name="Splinter BonDurant S."/>
            <person name="Syed K."/>
            <person name="Yadav J."/>
            <person name="Mgbeahuruike A.C."/>
            <person name="Kovalchuk A."/>
            <person name="Asiegbu F.O."/>
            <person name="Lackner G."/>
            <person name="Hoffmeister D."/>
            <person name="Rencoret J."/>
            <person name="Gutierrez A."/>
            <person name="Sun H."/>
            <person name="Lindquist E."/>
            <person name="Barry K."/>
            <person name="Riley R."/>
            <person name="Grigoriev I.V."/>
            <person name="Henrissat B."/>
            <person name="Kues U."/>
            <person name="Berka R.M."/>
            <person name="Martinez A.T."/>
            <person name="Covert S.F."/>
            <person name="Blanchette R.A."/>
            <person name="Cullen D."/>
        </authorList>
    </citation>
    <scope>NUCLEOTIDE SEQUENCE [LARGE SCALE GENOMIC DNA]</scope>
    <source>
        <strain evidence="1 2">11061_1 CR5-6</strain>
    </source>
</reference>
<dbReference type="EMBL" id="KN840534">
    <property type="protein sequence ID" value="KIP05761.1"/>
    <property type="molecule type" value="Genomic_DNA"/>
</dbReference>
<keyword evidence="2" id="KW-1185">Reference proteome</keyword>
<dbReference type="HOGENOM" id="CLU_1421894_0_0_1"/>
<name>A0A0C3RW80_PHLG1</name>
<proteinExistence type="predicted"/>
<evidence type="ECO:0000313" key="1">
    <source>
        <dbReference type="EMBL" id="KIP05761.1"/>
    </source>
</evidence>
<evidence type="ECO:0000313" key="2">
    <source>
        <dbReference type="Proteomes" id="UP000053257"/>
    </source>
</evidence>
<protein>
    <submittedName>
        <fullName evidence="1">Uncharacterized protein</fullName>
    </submittedName>
</protein>
<dbReference type="AlphaFoldDB" id="A0A0C3RW80"/>
<organism evidence="1 2">
    <name type="scientific">Phlebiopsis gigantea (strain 11061_1 CR5-6)</name>
    <name type="common">White-rot fungus</name>
    <name type="synonym">Peniophora gigantea</name>
    <dbReference type="NCBI Taxonomy" id="745531"/>
    <lineage>
        <taxon>Eukaryota</taxon>
        <taxon>Fungi</taxon>
        <taxon>Dikarya</taxon>
        <taxon>Basidiomycota</taxon>
        <taxon>Agaricomycotina</taxon>
        <taxon>Agaricomycetes</taxon>
        <taxon>Polyporales</taxon>
        <taxon>Phanerochaetaceae</taxon>
        <taxon>Phlebiopsis</taxon>
    </lineage>
</organism>
<sequence>MQQLRLCVAQEAGVVCVDRAQRAVDLGAEPRAHNEAFAGLPQALIHLLLFLRVLQGRKWPFQCTVVAGKVGRGTYALADRGVDDDDPTPDVVYPAVDDVADLSSGQRLLHRNGTRPYRKLQKHRPLEEVFRGQGFVAAGFLVPGEEHPRRFTARRRGTRGQRATGPAETPCLREAVYMRQRLMRHLSFSHA</sequence>
<gene>
    <name evidence="1" type="ORF">PHLGIDRAFT_485701</name>
</gene>
<dbReference type="Proteomes" id="UP000053257">
    <property type="component" value="Unassembled WGS sequence"/>
</dbReference>
<accession>A0A0C3RW80</accession>